<sequence>MDPATMLPIELLIEVFELCQEPHQVGFPTGNLMRESPWLLSLVSHEWRTIALSTPSLWRKLCIYFSPFPENVTELTRAFLRRSASFPFSLVICDDGVNFLPAHRQLISLVTEQSHRWTHLHIISFGCDNKWEQSLASIDGPGCLTMLTQVNLARTEVSNTLLNFFAHAPRLQVAFLPVLPAGILGDGLFPWHQLTTLTTDYIDLLVDPMLRTLHAIPNLRTLSLRAIGMDDTTPSPSPSLHRRTWSLSSLETLTLRISDSAADSYRGALLDGIRLPILTTLSLETLDSSICHQMAALFQRSARTSHPLTSLSLSCDSPLFASELIPVLRQIPHLSHLVISEAIIMDDVLMALILQPADVLIPLLDFLALQDTRFTPELLLRVVRSRFNDGYFHSGLPRRLKYLRMSLHIAEIEPEVARGFNDLCDLGLDARLLR</sequence>
<comment type="caution">
    <text evidence="1">The sequence shown here is derived from an EMBL/GenBank/DDBJ whole genome shotgun (WGS) entry which is preliminary data.</text>
</comment>
<proteinExistence type="predicted"/>
<organism evidence="1 2">
    <name type="scientific">Mycena indigotica</name>
    <dbReference type="NCBI Taxonomy" id="2126181"/>
    <lineage>
        <taxon>Eukaryota</taxon>
        <taxon>Fungi</taxon>
        <taxon>Dikarya</taxon>
        <taxon>Basidiomycota</taxon>
        <taxon>Agaricomycotina</taxon>
        <taxon>Agaricomycetes</taxon>
        <taxon>Agaricomycetidae</taxon>
        <taxon>Agaricales</taxon>
        <taxon>Marasmiineae</taxon>
        <taxon>Mycenaceae</taxon>
        <taxon>Mycena</taxon>
    </lineage>
</organism>
<keyword evidence="2" id="KW-1185">Reference proteome</keyword>
<protein>
    <submittedName>
        <fullName evidence="1">F-box domain-containing protein</fullName>
    </submittedName>
</protein>
<dbReference type="EMBL" id="JACAZF010000001">
    <property type="protein sequence ID" value="KAF7316055.1"/>
    <property type="molecule type" value="Genomic_DNA"/>
</dbReference>
<dbReference type="InterPro" id="IPR032675">
    <property type="entry name" value="LRR_dom_sf"/>
</dbReference>
<name>A0A8H6TC43_9AGAR</name>
<evidence type="ECO:0000313" key="2">
    <source>
        <dbReference type="Proteomes" id="UP000636479"/>
    </source>
</evidence>
<reference evidence="1" key="1">
    <citation type="submission" date="2020-05" db="EMBL/GenBank/DDBJ databases">
        <title>Mycena genomes resolve the evolution of fungal bioluminescence.</title>
        <authorList>
            <person name="Tsai I.J."/>
        </authorList>
    </citation>
    <scope>NUCLEOTIDE SEQUENCE</scope>
    <source>
        <strain evidence="1">171206Taipei</strain>
    </source>
</reference>
<dbReference type="RefSeq" id="XP_037226078.1">
    <property type="nucleotide sequence ID" value="XM_037358168.1"/>
</dbReference>
<accession>A0A8H6TC43</accession>
<dbReference type="AlphaFoldDB" id="A0A8H6TC43"/>
<dbReference type="Gene3D" id="3.80.10.10">
    <property type="entry name" value="Ribonuclease Inhibitor"/>
    <property type="match status" value="1"/>
</dbReference>
<dbReference type="Proteomes" id="UP000636479">
    <property type="component" value="Unassembled WGS sequence"/>
</dbReference>
<dbReference type="Gene3D" id="1.20.1280.50">
    <property type="match status" value="1"/>
</dbReference>
<gene>
    <name evidence="1" type="ORF">MIND_00123200</name>
</gene>
<evidence type="ECO:0000313" key="1">
    <source>
        <dbReference type="EMBL" id="KAF7316055.1"/>
    </source>
</evidence>
<dbReference type="GeneID" id="59340684"/>
<dbReference type="OrthoDB" id="2921349at2759"/>
<dbReference type="SUPFAM" id="SSF52047">
    <property type="entry name" value="RNI-like"/>
    <property type="match status" value="1"/>
</dbReference>